<name>A0AAD1X9U7_EUPCR</name>
<evidence type="ECO:0000313" key="2">
    <source>
        <dbReference type="Proteomes" id="UP001295684"/>
    </source>
</evidence>
<organism evidence="1 2">
    <name type="scientific">Euplotes crassus</name>
    <dbReference type="NCBI Taxonomy" id="5936"/>
    <lineage>
        <taxon>Eukaryota</taxon>
        <taxon>Sar</taxon>
        <taxon>Alveolata</taxon>
        <taxon>Ciliophora</taxon>
        <taxon>Intramacronucleata</taxon>
        <taxon>Spirotrichea</taxon>
        <taxon>Hypotrichia</taxon>
        <taxon>Euplotida</taxon>
        <taxon>Euplotidae</taxon>
        <taxon>Moneuplotes</taxon>
    </lineage>
</organism>
<dbReference type="AlphaFoldDB" id="A0AAD1X9U7"/>
<dbReference type="Proteomes" id="UP001295684">
    <property type="component" value="Unassembled WGS sequence"/>
</dbReference>
<accession>A0AAD1X9U7</accession>
<keyword evidence="2" id="KW-1185">Reference proteome</keyword>
<protein>
    <submittedName>
        <fullName evidence="1">Uncharacterized protein</fullName>
    </submittedName>
</protein>
<comment type="caution">
    <text evidence="1">The sequence shown here is derived from an EMBL/GenBank/DDBJ whole genome shotgun (WGS) entry which is preliminary data.</text>
</comment>
<sequence length="285" mass="33027">MQKHQRSFSYGNRELSYKNINQELNNSVEGIRVTKKKKFLATNLYQTYSSIEIISPYQNDPKQDSKNHLNYSFFPSSKSIKQKRKTKCRLSKIPRKTKVCKRQVDLPSKSILGSSPESHMVSVHPKLCSQGNLSLKAKLRMKNYALKKLKTLKNKIYRVQKKSRTFYCSKKEVTVSRKDDNENRRNLKNLSNKFNFLAQASSGYLEASQESIFDDCHNKTINGHSSSLAELQPSLKIHKRGFHRTRLKRPCLSILDNATLERIYKHKQRLARAKSANLANTSQRT</sequence>
<evidence type="ECO:0000313" key="1">
    <source>
        <dbReference type="EMBL" id="CAI2368469.1"/>
    </source>
</evidence>
<gene>
    <name evidence="1" type="ORF">ECRASSUSDP1_LOCUS9762</name>
</gene>
<dbReference type="EMBL" id="CAMPGE010009603">
    <property type="protein sequence ID" value="CAI2368469.1"/>
    <property type="molecule type" value="Genomic_DNA"/>
</dbReference>
<reference evidence="1" key="1">
    <citation type="submission" date="2023-07" db="EMBL/GenBank/DDBJ databases">
        <authorList>
            <consortium name="AG Swart"/>
            <person name="Singh M."/>
            <person name="Singh A."/>
            <person name="Seah K."/>
            <person name="Emmerich C."/>
        </authorList>
    </citation>
    <scope>NUCLEOTIDE SEQUENCE</scope>
    <source>
        <strain evidence="1">DP1</strain>
    </source>
</reference>
<proteinExistence type="predicted"/>